<dbReference type="RefSeq" id="WP_133261016.1">
    <property type="nucleotide sequence ID" value="NZ_SJCY01000001.1"/>
</dbReference>
<proteinExistence type="predicted"/>
<evidence type="ECO:0000259" key="1">
    <source>
        <dbReference type="PROSITE" id="PS51459"/>
    </source>
</evidence>
<comment type="caution">
    <text evidence="2">The sequence shown here is derived from an EMBL/GenBank/DDBJ whole genome shotgun (WGS) entry which is preliminary data.</text>
</comment>
<dbReference type="OrthoDB" id="9802752at2"/>
<feature type="domain" description="Fido" evidence="1">
    <location>
        <begin position="168"/>
        <end position="321"/>
    </location>
</feature>
<dbReference type="AlphaFoldDB" id="A0A4V3A0N7"/>
<dbReference type="PANTHER" id="PTHR35810:SF1">
    <property type="entry name" value="CYTOPLASMIC PROTEIN"/>
    <property type="match status" value="1"/>
</dbReference>
<dbReference type="InterPro" id="IPR003812">
    <property type="entry name" value="Fido"/>
</dbReference>
<dbReference type="InterPro" id="IPR053737">
    <property type="entry name" value="Type_II_TA_Toxin"/>
</dbReference>
<dbReference type="Pfam" id="PF13310">
    <property type="entry name" value="Virulence_RhuM"/>
    <property type="match status" value="1"/>
</dbReference>
<reference evidence="2 3" key="1">
    <citation type="submission" date="2019-02" db="EMBL/GenBank/DDBJ databases">
        <title>Pedobacter sp. nov., a novel speices isolated from soil of pinguins habitat in Antarcitica.</title>
        <authorList>
            <person name="He R.-H."/>
        </authorList>
    </citation>
    <scope>NUCLEOTIDE SEQUENCE [LARGE SCALE GENOMIC DNA]</scope>
    <source>
        <strain evidence="2 3">E01020</strain>
    </source>
</reference>
<sequence>MNKGEIIIYKTDEGLPSIDVKLEGDKIWLTQQQMALLFDRDYKTISKHINNIFREGELVRDSVVAKNATTASDGKIYLVEFYALDVIISVGYRVKSKEGTKFRIWANQILKDYLLKGYALNNKLLTEKTKQFDELKQAIKLVGNVQNNQLLGEEELKSTFKILTDYVYALDILDRYDHQQLEYTVSDLKGDFRIDYDAAIDAINDLRVKFGGSKLFGNEKDDSFKGSLNTIYQTFDAEELYPSLEEKAAHLLYFVVKNHSFSDGNKRIAAFLFVWFLERNKLLYNENGNKRIADNALVALTLLIAESDPVEKEMMIKVIVNLINYKN</sequence>
<dbReference type="Gene3D" id="1.20.120.1870">
    <property type="entry name" value="Fic/DOC protein, Fido domain"/>
    <property type="match status" value="1"/>
</dbReference>
<dbReference type="Proteomes" id="UP000295668">
    <property type="component" value="Unassembled WGS sequence"/>
</dbReference>
<organism evidence="2 3">
    <name type="scientific">Pedobacter changchengzhani</name>
    <dbReference type="NCBI Taxonomy" id="2529274"/>
    <lineage>
        <taxon>Bacteria</taxon>
        <taxon>Pseudomonadati</taxon>
        <taxon>Bacteroidota</taxon>
        <taxon>Sphingobacteriia</taxon>
        <taxon>Sphingobacteriales</taxon>
        <taxon>Sphingobacteriaceae</taxon>
        <taxon>Pedobacter</taxon>
    </lineage>
</organism>
<dbReference type="PANTHER" id="PTHR35810">
    <property type="entry name" value="CYTOPLASMIC PROTEIN-RELATED"/>
    <property type="match status" value="1"/>
</dbReference>
<dbReference type="PROSITE" id="PS51459">
    <property type="entry name" value="FIDO"/>
    <property type="match status" value="1"/>
</dbReference>
<keyword evidence="3" id="KW-1185">Reference proteome</keyword>
<dbReference type="Pfam" id="PF02661">
    <property type="entry name" value="Fic"/>
    <property type="match status" value="1"/>
</dbReference>
<dbReference type="InterPro" id="IPR011204">
    <property type="entry name" value="Virulence_RhuM-like"/>
</dbReference>
<dbReference type="SUPFAM" id="SSF140931">
    <property type="entry name" value="Fic-like"/>
    <property type="match status" value="1"/>
</dbReference>
<dbReference type="InterPro" id="IPR036597">
    <property type="entry name" value="Fido-like_dom_sf"/>
</dbReference>
<evidence type="ECO:0000313" key="2">
    <source>
        <dbReference type="EMBL" id="TDG37923.1"/>
    </source>
</evidence>
<dbReference type="EMBL" id="SJCY01000001">
    <property type="protein sequence ID" value="TDG37923.1"/>
    <property type="molecule type" value="Genomic_DNA"/>
</dbReference>
<gene>
    <name evidence="2" type="ORF">EZJ43_02195</name>
</gene>
<evidence type="ECO:0000313" key="3">
    <source>
        <dbReference type="Proteomes" id="UP000295668"/>
    </source>
</evidence>
<name>A0A4V3A0N7_9SPHI</name>
<protein>
    <submittedName>
        <fullName evidence="2">Fic/DOC family protein</fullName>
    </submittedName>
</protein>
<accession>A0A4V3A0N7</accession>